<keyword evidence="2" id="KW-1185">Reference proteome</keyword>
<organism evidence="1 2">
    <name type="scientific">Coemansia nantahalensis</name>
    <dbReference type="NCBI Taxonomy" id="2789366"/>
    <lineage>
        <taxon>Eukaryota</taxon>
        <taxon>Fungi</taxon>
        <taxon>Fungi incertae sedis</taxon>
        <taxon>Zoopagomycota</taxon>
        <taxon>Kickxellomycotina</taxon>
        <taxon>Kickxellomycetes</taxon>
        <taxon>Kickxellales</taxon>
        <taxon>Kickxellaceae</taxon>
        <taxon>Coemansia</taxon>
    </lineage>
</organism>
<dbReference type="Proteomes" id="UP001140234">
    <property type="component" value="Unassembled WGS sequence"/>
</dbReference>
<gene>
    <name evidence="1" type="ORF">IWQ57_000301</name>
</gene>
<reference evidence="1" key="1">
    <citation type="submission" date="2022-07" db="EMBL/GenBank/DDBJ databases">
        <title>Phylogenomic reconstructions and comparative analyses of Kickxellomycotina fungi.</title>
        <authorList>
            <person name="Reynolds N.K."/>
            <person name="Stajich J.E."/>
            <person name="Barry K."/>
            <person name="Grigoriev I.V."/>
            <person name="Crous P."/>
            <person name="Smith M.E."/>
        </authorList>
    </citation>
    <scope>NUCLEOTIDE SEQUENCE</scope>
    <source>
        <strain evidence="1">CBS 109366</strain>
    </source>
</reference>
<proteinExistence type="predicted"/>
<sequence>MDTGPRELPAAAAGNPACRGGACAAPDGESTVKVGFNVLNTIVGSGIVCLPYALHNAGFAAGLALLVATAAMSQFSLYALVATGKRTGTDHFSSVTLAALGRPGYHLLNWSMVVDMVGTVVLYLMILGDLATELGNRYLPFAVGRASVVLGVSAVVVLPLLFFRNTGPLARYSVVSVLCLPCILLAVVVRAPHYAGRVGVEFPVFGPRILPAMGVIAFTFSSCHAAFPNYTGLRDRSTAAWVRATAFATTGATAVSLAFAVAGYLAFGSKAQPNILENFPDSDAAINVARLLFALSLVLTVPMGFYPIRDTVTEMLKIHPERHGADAVWEAACTVVLFAVCAVAAALITDLGLAYELIGTLSSSVVNFLLPALVFLWAGTDVSLARLASLCRRAGADGGERRSLLRASGDGDCAAVRLRDVGLWALAWVVAAFGVWVMVLGTYNVAR</sequence>
<protein>
    <submittedName>
        <fullName evidence="1">Uncharacterized protein</fullName>
    </submittedName>
</protein>
<dbReference type="EMBL" id="JANBUJ010000006">
    <property type="protein sequence ID" value="KAJ2775619.1"/>
    <property type="molecule type" value="Genomic_DNA"/>
</dbReference>
<evidence type="ECO:0000313" key="2">
    <source>
        <dbReference type="Proteomes" id="UP001140234"/>
    </source>
</evidence>
<accession>A0ACC1K7Z9</accession>
<evidence type="ECO:0000313" key="1">
    <source>
        <dbReference type="EMBL" id="KAJ2775619.1"/>
    </source>
</evidence>
<comment type="caution">
    <text evidence="1">The sequence shown here is derived from an EMBL/GenBank/DDBJ whole genome shotgun (WGS) entry which is preliminary data.</text>
</comment>
<name>A0ACC1K7Z9_9FUNG</name>